<evidence type="ECO:0000313" key="4">
    <source>
        <dbReference type="Proteomes" id="UP000886757"/>
    </source>
</evidence>
<name>A0A9D1ADX6_9FIRM</name>
<dbReference type="EMBL" id="DVGK01000125">
    <property type="protein sequence ID" value="HIR14453.1"/>
    <property type="molecule type" value="Genomic_DNA"/>
</dbReference>
<proteinExistence type="predicted"/>
<sequence length="209" mass="22199">MGFSTVPCNEFVEVLASKAPVPGGGGASALVGAVGTALGNMVGSLTVGKKKYADVEAEMYELKAKCDRLQAELLALVERDAEVFEPLSKAYGMPRATEEEKAEKARVMEIVLKDACTVPMEIMEKCCEALELIKEFAAKGSALAISDAGVGAVFCKAALMGASLNVYINTKSMANKEYAAQLNAKADAMLEKYPPMADEIFESVLARLK</sequence>
<evidence type="ECO:0000259" key="2">
    <source>
        <dbReference type="Pfam" id="PF04961"/>
    </source>
</evidence>
<reference evidence="3" key="2">
    <citation type="journal article" date="2021" name="PeerJ">
        <title>Extensive microbial diversity within the chicken gut microbiome revealed by metagenomics and culture.</title>
        <authorList>
            <person name="Gilroy R."/>
            <person name="Ravi A."/>
            <person name="Getino M."/>
            <person name="Pursley I."/>
            <person name="Horton D.L."/>
            <person name="Alikhan N.F."/>
            <person name="Baker D."/>
            <person name="Gharbi K."/>
            <person name="Hall N."/>
            <person name="Watson M."/>
            <person name="Adriaenssens E.M."/>
            <person name="Foster-Nyarko E."/>
            <person name="Jarju S."/>
            <person name="Secka A."/>
            <person name="Antonio M."/>
            <person name="Oren A."/>
            <person name="Chaudhuri R.R."/>
            <person name="La Ragione R."/>
            <person name="Hildebrand F."/>
            <person name="Pallen M.J."/>
        </authorList>
    </citation>
    <scope>NUCLEOTIDE SEQUENCE</scope>
    <source>
        <strain evidence="3">ChiSjej4B22-8148</strain>
    </source>
</reference>
<accession>A0A9D1ADX6</accession>
<organism evidence="3 4">
    <name type="scientific">Candidatus Choladousia intestinavium</name>
    <dbReference type="NCBI Taxonomy" id="2840727"/>
    <lineage>
        <taxon>Bacteria</taxon>
        <taxon>Bacillati</taxon>
        <taxon>Bacillota</taxon>
        <taxon>Clostridia</taxon>
        <taxon>Lachnospirales</taxon>
        <taxon>Lachnospiraceae</taxon>
        <taxon>Lachnospiraceae incertae sedis</taxon>
        <taxon>Candidatus Choladousia</taxon>
    </lineage>
</organism>
<dbReference type="SUPFAM" id="SSF101262">
    <property type="entry name" value="Methenyltetrahydrofolate cyclohydrolase-like"/>
    <property type="match status" value="1"/>
</dbReference>
<feature type="coiled-coil region" evidence="1">
    <location>
        <begin position="52"/>
        <end position="79"/>
    </location>
</feature>
<dbReference type="GO" id="GO:0003824">
    <property type="term" value="F:catalytic activity"/>
    <property type="evidence" value="ECO:0007669"/>
    <property type="project" value="InterPro"/>
</dbReference>
<keyword evidence="1" id="KW-0175">Coiled coil</keyword>
<dbReference type="Pfam" id="PF04961">
    <property type="entry name" value="FTCD_C"/>
    <property type="match status" value="1"/>
</dbReference>
<comment type="caution">
    <text evidence="3">The sequence shown here is derived from an EMBL/GenBank/DDBJ whole genome shotgun (WGS) entry which is preliminary data.</text>
</comment>
<protein>
    <submittedName>
        <fullName evidence="3">Cyclodeaminase/cyclohydrolase family protein</fullName>
    </submittedName>
</protein>
<reference evidence="3" key="1">
    <citation type="submission" date="2020-10" db="EMBL/GenBank/DDBJ databases">
        <authorList>
            <person name="Gilroy R."/>
        </authorList>
    </citation>
    <scope>NUCLEOTIDE SEQUENCE</scope>
    <source>
        <strain evidence="3">ChiSjej4B22-8148</strain>
    </source>
</reference>
<dbReference type="InterPro" id="IPR007044">
    <property type="entry name" value="Cyclodeamin/CycHdrlase"/>
</dbReference>
<dbReference type="Proteomes" id="UP000886757">
    <property type="component" value="Unassembled WGS sequence"/>
</dbReference>
<feature type="domain" description="Cyclodeaminase/cyclohydrolase" evidence="2">
    <location>
        <begin position="8"/>
        <end position="187"/>
    </location>
</feature>
<evidence type="ECO:0000256" key="1">
    <source>
        <dbReference type="SAM" id="Coils"/>
    </source>
</evidence>
<gene>
    <name evidence="3" type="ORF">IAB31_11090</name>
</gene>
<dbReference type="Gene3D" id="1.20.120.680">
    <property type="entry name" value="Formiminotetrahydrofolate cyclodeaminase monomer, up-and-down helical bundle"/>
    <property type="match status" value="1"/>
</dbReference>
<evidence type="ECO:0000313" key="3">
    <source>
        <dbReference type="EMBL" id="HIR14453.1"/>
    </source>
</evidence>
<dbReference type="InterPro" id="IPR036178">
    <property type="entry name" value="Formintransfe-cycloase-like_sf"/>
</dbReference>
<dbReference type="AlphaFoldDB" id="A0A9D1ADX6"/>